<dbReference type="EMBL" id="FOGB01000003">
    <property type="protein sequence ID" value="SEQ42710.1"/>
    <property type="molecule type" value="Genomic_DNA"/>
</dbReference>
<dbReference type="CDD" id="cd06257">
    <property type="entry name" value="DnaJ"/>
    <property type="match status" value="1"/>
</dbReference>
<sequence length="397" mass="45634">MSYWQILDIDSTADLKVIKRAYAAKLKVTKPDEDPEGFKRLHAAYKQACQFAKNTATADKQVVHQRVEEPPEIETQRVETQVIDKGISAAEKPQSEEYFEFVLDDPEEPSEHSLQDYRDVQPYQQELEDIARIDLDAEHAFLKQQWHDITENVNAITASDNTLNEIGAWAFLNDREALLDIQFKSELSNYTFERVADCLSRMQPRPMLSNNVFIFLDNLFQWGDRRDLLEDEFGPEAVESVMQAIAVIKEPLFKWTAPEVHVGEMVPCNYFSRLLATFLDWLLMVFAAVLLRKMGMPILSTDSDGLILDCIVGVLFYLLLAPVMESSSLQGTPGKILFGMKVVSKQGKRLGILHTSLRSSMFILALIAFKITIWINIFFRDQRLLHDRFSYSRVIKR</sequence>
<dbReference type="STRING" id="355243.SAMN03080615_01501"/>
<dbReference type="InterPro" id="IPR051791">
    <property type="entry name" value="Pra-immunoreactive"/>
</dbReference>
<feature type="transmembrane region" description="Helical" evidence="7">
    <location>
        <begin position="360"/>
        <end position="379"/>
    </location>
</feature>
<evidence type="ECO:0000256" key="1">
    <source>
        <dbReference type="ARBA" id="ARBA00004651"/>
    </source>
</evidence>
<dbReference type="PANTHER" id="PTHR36115">
    <property type="entry name" value="PROLINE-RICH ANTIGEN HOMOLOG-RELATED"/>
    <property type="match status" value="1"/>
</dbReference>
<gene>
    <name evidence="9" type="ORF">SAMN03080615_01501</name>
</gene>
<evidence type="ECO:0000256" key="6">
    <source>
        <dbReference type="ARBA" id="ARBA00023186"/>
    </source>
</evidence>
<keyword evidence="6" id="KW-0143">Chaperone</keyword>
<dbReference type="PANTHER" id="PTHR36115:SF6">
    <property type="entry name" value="PROLINE-RICH ANTIGEN HOMOLOG"/>
    <property type="match status" value="1"/>
</dbReference>
<proteinExistence type="predicted"/>
<keyword evidence="4 7" id="KW-1133">Transmembrane helix</keyword>
<protein>
    <submittedName>
        <fullName evidence="9">Uncharacterized membrane protein YckC, RDD family</fullName>
    </submittedName>
</protein>
<dbReference type="Proteomes" id="UP000198749">
    <property type="component" value="Unassembled WGS sequence"/>
</dbReference>
<dbReference type="InterPro" id="IPR036869">
    <property type="entry name" value="J_dom_sf"/>
</dbReference>
<evidence type="ECO:0000256" key="7">
    <source>
        <dbReference type="SAM" id="Phobius"/>
    </source>
</evidence>
<feature type="transmembrane region" description="Helical" evidence="7">
    <location>
        <begin position="303"/>
        <end position="324"/>
    </location>
</feature>
<name>A0A1H9FXV1_9GAMM</name>
<keyword evidence="3 7" id="KW-0812">Transmembrane</keyword>
<dbReference type="AlphaFoldDB" id="A0A1H9FXV1"/>
<feature type="transmembrane region" description="Helical" evidence="7">
    <location>
        <begin position="270"/>
        <end position="291"/>
    </location>
</feature>
<keyword evidence="2" id="KW-1003">Cell membrane</keyword>
<evidence type="ECO:0000256" key="3">
    <source>
        <dbReference type="ARBA" id="ARBA00022692"/>
    </source>
</evidence>
<dbReference type="InterPro" id="IPR001623">
    <property type="entry name" value="DnaJ_domain"/>
</dbReference>
<evidence type="ECO:0000313" key="9">
    <source>
        <dbReference type="EMBL" id="SEQ42710.1"/>
    </source>
</evidence>
<evidence type="ECO:0000259" key="8">
    <source>
        <dbReference type="SMART" id="SM00271"/>
    </source>
</evidence>
<evidence type="ECO:0000256" key="2">
    <source>
        <dbReference type="ARBA" id="ARBA00022475"/>
    </source>
</evidence>
<feature type="domain" description="J" evidence="8">
    <location>
        <begin position="1"/>
        <end position="53"/>
    </location>
</feature>
<dbReference type="SUPFAM" id="SSF46565">
    <property type="entry name" value="Chaperone J-domain"/>
    <property type="match status" value="1"/>
</dbReference>
<accession>A0A1H9FXV1</accession>
<dbReference type="OrthoDB" id="5524449at2"/>
<dbReference type="SMART" id="SM00271">
    <property type="entry name" value="DnaJ"/>
    <property type="match status" value="1"/>
</dbReference>
<dbReference type="GO" id="GO:0005886">
    <property type="term" value="C:plasma membrane"/>
    <property type="evidence" value="ECO:0007669"/>
    <property type="project" value="UniProtKB-SubCell"/>
</dbReference>
<dbReference type="InterPro" id="IPR010432">
    <property type="entry name" value="RDD"/>
</dbReference>
<dbReference type="RefSeq" id="WP_091356077.1">
    <property type="nucleotide sequence ID" value="NZ_AP025284.1"/>
</dbReference>
<reference evidence="10" key="1">
    <citation type="submission" date="2016-10" db="EMBL/GenBank/DDBJ databases">
        <authorList>
            <person name="Varghese N."/>
            <person name="Submissions S."/>
        </authorList>
    </citation>
    <scope>NUCLEOTIDE SEQUENCE [LARGE SCALE GENOMIC DNA]</scope>
    <source>
        <strain evidence="10">DSM 18887</strain>
    </source>
</reference>
<keyword evidence="5 7" id="KW-0472">Membrane</keyword>
<evidence type="ECO:0000313" key="10">
    <source>
        <dbReference type="Proteomes" id="UP000198749"/>
    </source>
</evidence>
<evidence type="ECO:0000256" key="4">
    <source>
        <dbReference type="ARBA" id="ARBA00022989"/>
    </source>
</evidence>
<keyword evidence="10" id="KW-1185">Reference proteome</keyword>
<organism evidence="9 10">
    <name type="scientific">Amphritea atlantica</name>
    <dbReference type="NCBI Taxonomy" id="355243"/>
    <lineage>
        <taxon>Bacteria</taxon>
        <taxon>Pseudomonadati</taxon>
        <taxon>Pseudomonadota</taxon>
        <taxon>Gammaproteobacteria</taxon>
        <taxon>Oceanospirillales</taxon>
        <taxon>Oceanospirillaceae</taxon>
        <taxon>Amphritea</taxon>
    </lineage>
</organism>
<dbReference type="Pfam" id="PF06271">
    <property type="entry name" value="RDD"/>
    <property type="match status" value="1"/>
</dbReference>
<evidence type="ECO:0000256" key="5">
    <source>
        <dbReference type="ARBA" id="ARBA00023136"/>
    </source>
</evidence>
<comment type="subcellular location">
    <subcellularLocation>
        <location evidence="1">Cell membrane</location>
        <topology evidence="1">Multi-pass membrane protein</topology>
    </subcellularLocation>
</comment>